<name>A0ABW6Z941_9ACTN</name>
<evidence type="ECO:0000256" key="1">
    <source>
        <dbReference type="ARBA" id="ARBA00010617"/>
    </source>
</evidence>
<dbReference type="PANTHER" id="PTHR46696">
    <property type="entry name" value="P450, PUTATIVE (EUROFUNG)-RELATED"/>
    <property type="match status" value="1"/>
</dbReference>
<evidence type="ECO:0000313" key="3">
    <source>
        <dbReference type="EMBL" id="MFF9887665.1"/>
    </source>
</evidence>
<comment type="similarity">
    <text evidence="1">Belongs to the cytochrome P450 family.</text>
</comment>
<evidence type="ECO:0000313" key="4">
    <source>
        <dbReference type="Proteomes" id="UP001603418"/>
    </source>
</evidence>
<dbReference type="RefSeq" id="WP_167513336.1">
    <property type="nucleotide sequence ID" value="NZ_JBICBM010000034.1"/>
</dbReference>
<dbReference type="InterPro" id="IPR001128">
    <property type="entry name" value="Cyt_P450"/>
</dbReference>
<gene>
    <name evidence="3" type="ORF">ACF1HC_39825</name>
</gene>
<sequence length="388" mass="41975">MPSVTDRYDPLDAQILRDPYPVLAGLRASEPVFWHQGMQSWALTRYADCVRVLRGHDTFARDPRRTGSTVPEPSLSVQTLDPPQQSRIRSLFMTALRAQDLSALEARARRLVLGRLDAWAGAGPFDVMAEVAVPLSVAVVADLLGVEPPPYAEFAEVSDAIMRSMDGGLDPSLVEPGRIARQRLSELVDGWFTASYRPGLLERARQAGPGADPMVRLYVKNTARVMFQGGYSTMAAAVGNAVAVLLARPDVLERMRDAALLATGVDELVRFDGPVQGTTRVAVRACRIGGVEVAAGQKVVPLFAAANRDPDAFCGADRLVLERTPNRHLGYGWGPHACIGTTVAQAGLRALITALNEHPARLVAAGDGVRRRTATMRVYQTLPALLRL</sequence>
<dbReference type="Proteomes" id="UP001603418">
    <property type="component" value="Unassembled WGS sequence"/>
</dbReference>
<dbReference type="Pfam" id="PF00067">
    <property type="entry name" value="p450"/>
    <property type="match status" value="1"/>
</dbReference>
<reference evidence="3 4" key="1">
    <citation type="submission" date="2024-10" db="EMBL/GenBank/DDBJ databases">
        <title>The Natural Products Discovery Center: Release of the First 8490 Sequenced Strains for Exploring Actinobacteria Biosynthetic Diversity.</title>
        <authorList>
            <person name="Kalkreuter E."/>
            <person name="Kautsar S.A."/>
            <person name="Yang D."/>
            <person name="Bader C.D."/>
            <person name="Teijaro C.N."/>
            <person name="Fluegel L."/>
            <person name="Davis C.M."/>
            <person name="Simpson J.R."/>
            <person name="Lauterbach L."/>
            <person name="Steele A.D."/>
            <person name="Gui C."/>
            <person name="Meng S."/>
            <person name="Li G."/>
            <person name="Viehrig K."/>
            <person name="Ye F."/>
            <person name="Su P."/>
            <person name="Kiefer A.F."/>
            <person name="Nichols A."/>
            <person name="Cepeda A.J."/>
            <person name="Yan W."/>
            <person name="Fan B."/>
            <person name="Jiang Y."/>
            <person name="Adhikari A."/>
            <person name="Zheng C.-J."/>
            <person name="Schuster L."/>
            <person name="Cowan T.M."/>
            <person name="Smanski M.J."/>
            <person name="Chevrette M.G."/>
            <person name="De Carvalho L.P.S."/>
            <person name="Shen B."/>
        </authorList>
    </citation>
    <scope>NUCLEOTIDE SEQUENCE [LARGE SCALE GENOMIC DNA]</scope>
    <source>
        <strain evidence="3 4">NPDC013366</strain>
    </source>
</reference>
<organism evidence="3 4">
    <name type="scientific">Streptomyces eurythermus</name>
    <dbReference type="NCBI Taxonomy" id="42237"/>
    <lineage>
        <taxon>Bacteria</taxon>
        <taxon>Bacillati</taxon>
        <taxon>Actinomycetota</taxon>
        <taxon>Actinomycetes</taxon>
        <taxon>Kitasatosporales</taxon>
        <taxon>Streptomycetaceae</taxon>
        <taxon>Streptomyces</taxon>
    </lineage>
</organism>
<dbReference type="PANTHER" id="PTHR46696:SF1">
    <property type="entry name" value="CYTOCHROME P450 YJIB-RELATED"/>
    <property type="match status" value="1"/>
</dbReference>
<comment type="caution">
    <text evidence="3">The sequence shown here is derived from an EMBL/GenBank/DDBJ whole genome shotgun (WGS) entry which is preliminary data.</text>
</comment>
<evidence type="ECO:0000256" key="2">
    <source>
        <dbReference type="SAM" id="MobiDB-lite"/>
    </source>
</evidence>
<dbReference type="InterPro" id="IPR036396">
    <property type="entry name" value="Cyt_P450_sf"/>
</dbReference>
<dbReference type="PRINTS" id="PR00359">
    <property type="entry name" value="BP450"/>
</dbReference>
<feature type="compositionally biased region" description="Polar residues" evidence="2">
    <location>
        <begin position="66"/>
        <end position="80"/>
    </location>
</feature>
<keyword evidence="4" id="KW-1185">Reference proteome</keyword>
<dbReference type="InterPro" id="IPR002397">
    <property type="entry name" value="Cyt_P450_B"/>
</dbReference>
<proteinExistence type="inferred from homology"/>
<accession>A0ABW6Z941</accession>
<feature type="region of interest" description="Disordered" evidence="2">
    <location>
        <begin position="61"/>
        <end position="80"/>
    </location>
</feature>
<dbReference type="SUPFAM" id="SSF48264">
    <property type="entry name" value="Cytochrome P450"/>
    <property type="match status" value="1"/>
</dbReference>
<protein>
    <submittedName>
        <fullName evidence="3">Cytochrome P450</fullName>
    </submittedName>
</protein>
<dbReference type="Gene3D" id="1.10.630.10">
    <property type="entry name" value="Cytochrome P450"/>
    <property type="match status" value="1"/>
</dbReference>
<dbReference type="EMBL" id="JBICBM010000034">
    <property type="protein sequence ID" value="MFF9887665.1"/>
    <property type="molecule type" value="Genomic_DNA"/>
</dbReference>